<comment type="caution">
    <text evidence="13">The sequence shown here is derived from an EMBL/GenBank/DDBJ whole genome shotgun (WGS) entry which is preliminary data.</text>
</comment>
<organism evidence="13 14">
    <name type="scientific">Emericellopsis cladophorae</name>
    <dbReference type="NCBI Taxonomy" id="2686198"/>
    <lineage>
        <taxon>Eukaryota</taxon>
        <taxon>Fungi</taxon>
        <taxon>Dikarya</taxon>
        <taxon>Ascomycota</taxon>
        <taxon>Pezizomycotina</taxon>
        <taxon>Sordariomycetes</taxon>
        <taxon>Hypocreomycetidae</taxon>
        <taxon>Hypocreales</taxon>
        <taxon>Bionectriaceae</taxon>
        <taxon>Emericellopsis</taxon>
    </lineage>
</organism>
<dbReference type="GO" id="GO:0006281">
    <property type="term" value="P:DNA repair"/>
    <property type="evidence" value="ECO:0007669"/>
    <property type="project" value="UniProtKB-KW"/>
</dbReference>
<evidence type="ECO:0000313" key="14">
    <source>
        <dbReference type="Proteomes" id="UP001055219"/>
    </source>
</evidence>
<protein>
    <submittedName>
        <fullName evidence="13">Proteasome activator complex subunit-like protein</fullName>
    </submittedName>
</protein>
<dbReference type="GO" id="GO:0010499">
    <property type="term" value="P:proteasomal ubiquitin-independent protein catabolic process"/>
    <property type="evidence" value="ECO:0007669"/>
    <property type="project" value="TreeGrafter"/>
</dbReference>
<reference evidence="13" key="2">
    <citation type="submission" date="2022-07" db="EMBL/GenBank/DDBJ databases">
        <authorList>
            <person name="Goncalves M.F.M."/>
            <person name="Hilario S."/>
            <person name="Van De Peer Y."/>
            <person name="Esteves A.C."/>
            <person name="Alves A."/>
        </authorList>
    </citation>
    <scope>NUCLEOTIDE SEQUENCE</scope>
    <source>
        <strain evidence="13">MUM 19.33</strain>
    </source>
</reference>
<evidence type="ECO:0000259" key="11">
    <source>
        <dbReference type="Pfam" id="PF16547"/>
    </source>
</evidence>
<keyword evidence="8" id="KW-0539">Nucleus</keyword>
<evidence type="ECO:0000313" key="13">
    <source>
        <dbReference type="EMBL" id="KAI6783602.1"/>
    </source>
</evidence>
<dbReference type="Pfam" id="PF16547">
    <property type="entry name" value="BLM10_N"/>
    <property type="match status" value="1"/>
</dbReference>
<keyword evidence="6" id="KW-0227">DNA damage</keyword>
<keyword evidence="7" id="KW-0234">DNA repair</keyword>
<evidence type="ECO:0000256" key="4">
    <source>
        <dbReference type="ARBA" id="ARBA00022490"/>
    </source>
</evidence>
<dbReference type="Pfam" id="PF11919">
    <property type="entry name" value="PSME4_C"/>
    <property type="match status" value="1"/>
</dbReference>
<keyword evidence="5" id="KW-0677">Repeat</keyword>
<dbReference type="Pfam" id="PF16507">
    <property type="entry name" value="HEAT_PSME4_mid"/>
    <property type="match status" value="1"/>
</dbReference>
<keyword evidence="14" id="KW-1185">Reference proteome</keyword>
<evidence type="ECO:0000259" key="10">
    <source>
        <dbReference type="Pfam" id="PF16507"/>
    </source>
</evidence>
<dbReference type="Proteomes" id="UP001055219">
    <property type="component" value="Unassembled WGS sequence"/>
</dbReference>
<dbReference type="RefSeq" id="XP_051364458.1">
    <property type="nucleotide sequence ID" value="XM_051504071.1"/>
</dbReference>
<evidence type="ECO:0000256" key="6">
    <source>
        <dbReference type="ARBA" id="ARBA00022763"/>
    </source>
</evidence>
<evidence type="ECO:0000256" key="3">
    <source>
        <dbReference type="ARBA" id="ARBA00005739"/>
    </source>
</evidence>
<dbReference type="GO" id="GO:0070628">
    <property type="term" value="F:proteasome binding"/>
    <property type="evidence" value="ECO:0007669"/>
    <property type="project" value="InterPro"/>
</dbReference>
<dbReference type="GO" id="GO:0005634">
    <property type="term" value="C:nucleus"/>
    <property type="evidence" value="ECO:0007669"/>
    <property type="project" value="UniProtKB-SubCell"/>
</dbReference>
<keyword evidence="13" id="KW-0647">Proteasome</keyword>
<sequence length="1956" mass="222581">MDEHDGPRGGYADIRAPASAVAHVVNDFSIWEPVSRATSPGAAASCAHGLSTPTDEDPKRYRPRTFAYFKQLPFDVEAESERDAALEEILKQLYIAVKAEDYSPGAVHWTRELQAWINLKFEMTRAQRVTLTKLYYSLALTPGVAAATSDRFARMVSTLTRKTHYLKPVEDLILDWRPLWEEVKPSLFQSEVGTQQAALRKTGKTLMKLCYQACTYFDPQERRAILDEFLPFFSTNELSNAYIVFSLLMTLLSSSPAPEESKECQPAEIFPTIFHLWSLVNRSKSFDTMSIDLFSRFARDHLHCEHVPFGRHGIFTKEQSDLLFSAILRLTGIPVGQAGSPYSTLDYLAGAAMYLEKDRKKYPTAHSMARLIVMSLSPQCLDGEDSAMASLEGLLDSIETFFHPSNQGGWTTFLGQLTLYLSQSFLSRWNSEQNGESSTPDDRRINEPLKKRFVTSLKEVTFMGLFSKSSKVAVYYYDTLQNLAFLEPDIILPGALQRFYPSLQGIVEVHRTTSSLNGLQMIANVMSRTKGYRCHLTALMALALPGIDANDLHKTQITLGFLQSVAYSIPMSSLTRPGDHIHGTEMAMQWVQGEMERFEREGQNVQVDYENELSDEEEANILRSSTAGFGEFLVTLLGKVFTLLENLPDANQSRGGTPEDSVINALPAALSPIFSSLSPELFDLTLEKLAAFVSSHVIHQARDAMAWTVNVLCKVNPEKCLKVFIPMLIVNIRNEIDQNYAASDRSTGTDYLPRDRAFVWHASMLGMVVVHVGREVLTYKNDLIEIIQYMQANCRGLPTMVVYNLIHHLLLNLTTVYSIDHALYEPEDVARGLDIGDWGRTTSPADLTIKWHQPSPPEIEFAVELFESQTRAVTEQMNLLMSDNPPVSRTGRNKEWSDEVSRIMQQIRLNISGMAALFDPRRAAIDTGDIEMNQATDDVDTVDDDPLAEVAEDEELRPQFYYKAGYALKPNDEVYTKIHSLREDIGNLLSQTHAFLCQHQEDDVACFTSLYSAYRNWITDVGIERSARPLDRHWRIYKTDISPFRIKGLRKAYPRPLLIKRAEAYQLMRMKHNATTRHKSELDKRLLLDLAQSSLSLYADVRRTAQGAQDASLRVLIGGRPIVIPVLIEAFRKALRDVDHDRIKGAMYTLLHTSLLRTVVRDWRFAPDVMRLFIESASIDKESIQKLGSGSVYNLISFGRPFERLIVLDEAVLDTIKPTKDVASIISKRHKFIMQRRAQVEDAKADLGLELTRKAKTAHWKIAGRCALFATNLCCRFNTIAPSEFVDLVAEGTNDPHPTLRSHHLQAFTSVFTIIGMRAAYGHDYSNYLLGKEVNEQQMLKVKVEKGDEAFTKRYLEAFSHPEGAEYMVDFDYPGWLVWGKEFTAAKAKPAPFECYDDTENAVRDQIGKILNKQWFSKFFAYLKQEPKDSTFDRYRLSNVWLLTHCFDLANYGKTAATVEEIQELTEELYGDGSDKHQHRAASEILGAMLTGSSDDPPEMRNRVWNFAAPMLLKIISEQLTPENVTYWLTSLHVLLESNDPRRCHEIFDALKSFRLDMTSNAAFKESAKIQLLEFATNDGGWRLQGMEPNLQDFLAHLDHPYKAVREAMGRVIATIYKTRYHESFQNVTELVQKNRESSSIGLRPYRPTQNFTETITGVFRQLEQWRHERAPGQQTPSSYTSASKTVLMWLDCTLQSQECIQLAEFFPEPFMEQLLHMMDVKEDPELMRTAYHVYRHLPNIPLRDGEDVKFIDAMVRIGRTASSWHQRLRVLVNMQVIYFRRIFLTHRDQRDKLFTAVSDMLSDSQIEVRTSAASTLAGMIRCSPRAIRDAKITELKERFEEELRRNPMPKRRAPGTETPVNHNQQITRRHAAVLGLGALIEAFPYATPPPEWMPEVLALLARRAAGDPGTVGKATKTILSEFKKTRQDSWTVDQKYFTSEQLEDLEGVLWKSYFA</sequence>
<dbReference type="PANTHER" id="PTHR32170:SF3">
    <property type="entry name" value="PROTEASOME ACTIVATOR COMPLEX SUBUNIT 4"/>
    <property type="match status" value="1"/>
</dbReference>
<evidence type="ECO:0000259" key="9">
    <source>
        <dbReference type="Pfam" id="PF11919"/>
    </source>
</evidence>
<dbReference type="EMBL" id="JAGIXG020000007">
    <property type="protein sequence ID" value="KAI6783602.1"/>
    <property type="molecule type" value="Genomic_DNA"/>
</dbReference>
<dbReference type="InterPro" id="IPR032430">
    <property type="entry name" value="Blm10_mid"/>
</dbReference>
<gene>
    <name evidence="13" type="ORF">J7T54_005631</name>
</gene>
<dbReference type="GeneID" id="75832114"/>
<proteinExistence type="inferred from homology"/>
<dbReference type="OrthoDB" id="17907at2759"/>
<accession>A0A9Q0BF51</accession>
<reference evidence="13" key="1">
    <citation type="journal article" date="2021" name="J Fungi (Basel)">
        <title>Genomic and Metabolomic Analyses of the Marine Fungus Emericellopsis cladophorae: Insights into Saltwater Adaptability Mechanisms and Its Biosynthetic Potential.</title>
        <authorList>
            <person name="Goncalves M.F.M."/>
            <person name="Hilario S."/>
            <person name="Van de Peer Y."/>
            <person name="Esteves A.C."/>
            <person name="Alves A."/>
        </authorList>
    </citation>
    <scope>NUCLEOTIDE SEQUENCE</scope>
    <source>
        <strain evidence="13">MUM 19.33</strain>
    </source>
</reference>
<dbReference type="InterPro" id="IPR016024">
    <property type="entry name" value="ARM-type_fold"/>
</dbReference>
<feature type="domain" description="Proteasome activator complex subunit 4-like HEAT repeat-like" evidence="12">
    <location>
        <begin position="1375"/>
        <end position="1574"/>
    </location>
</feature>
<evidence type="ECO:0000256" key="2">
    <source>
        <dbReference type="ARBA" id="ARBA00004496"/>
    </source>
</evidence>
<dbReference type="GO" id="GO:0016504">
    <property type="term" value="F:peptidase activator activity"/>
    <property type="evidence" value="ECO:0007669"/>
    <property type="project" value="InterPro"/>
</dbReference>
<dbReference type="InterPro" id="IPR055455">
    <property type="entry name" value="HEAT_PSME4"/>
</dbReference>
<dbReference type="GO" id="GO:0000502">
    <property type="term" value="C:proteasome complex"/>
    <property type="evidence" value="ECO:0007669"/>
    <property type="project" value="UniProtKB-KW"/>
</dbReference>
<feature type="domain" description="Proteasome activator Blm10 N-terminal" evidence="11">
    <location>
        <begin position="34"/>
        <end position="105"/>
    </location>
</feature>
<dbReference type="Pfam" id="PF23096">
    <property type="entry name" value="HEAT_PSME4"/>
    <property type="match status" value="1"/>
</dbReference>
<dbReference type="SUPFAM" id="SSF48371">
    <property type="entry name" value="ARM repeat"/>
    <property type="match status" value="2"/>
</dbReference>
<evidence type="ECO:0000259" key="12">
    <source>
        <dbReference type="Pfam" id="PF23096"/>
    </source>
</evidence>
<comment type="similarity">
    <text evidence="3">Belongs to the BLM10 family.</text>
</comment>
<evidence type="ECO:0000256" key="8">
    <source>
        <dbReference type="ARBA" id="ARBA00023242"/>
    </source>
</evidence>
<evidence type="ECO:0000256" key="7">
    <source>
        <dbReference type="ARBA" id="ARBA00023204"/>
    </source>
</evidence>
<dbReference type="InterPro" id="IPR035309">
    <property type="entry name" value="PSME4"/>
</dbReference>
<dbReference type="GO" id="GO:0005829">
    <property type="term" value="C:cytosol"/>
    <property type="evidence" value="ECO:0007669"/>
    <property type="project" value="TreeGrafter"/>
</dbReference>
<dbReference type="InterPro" id="IPR032372">
    <property type="entry name" value="Blm10_N"/>
</dbReference>
<evidence type="ECO:0000256" key="5">
    <source>
        <dbReference type="ARBA" id="ARBA00022737"/>
    </source>
</evidence>
<comment type="subcellular location">
    <subcellularLocation>
        <location evidence="2">Cytoplasm</location>
    </subcellularLocation>
    <subcellularLocation>
        <location evidence="1">Nucleus</location>
    </subcellularLocation>
</comment>
<dbReference type="InterPro" id="IPR021843">
    <property type="entry name" value="PSME4_C"/>
</dbReference>
<dbReference type="PANTHER" id="PTHR32170">
    <property type="entry name" value="PROTEASOME ACTIVATOR COMPLEX SUBUNIT 4"/>
    <property type="match status" value="1"/>
</dbReference>
<evidence type="ECO:0000256" key="1">
    <source>
        <dbReference type="ARBA" id="ARBA00004123"/>
    </source>
</evidence>
<name>A0A9Q0BF51_9HYPO</name>
<keyword evidence="4" id="KW-0963">Cytoplasm</keyword>
<feature type="domain" description="Proteasome activator complex subunit 4 C-terminal" evidence="9">
    <location>
        <begin position="1868"/>
        <end position="1956"/>
    </location>
</feature>
<feature type="domain" description="Proteasome activator Blm10 middle HEAT repeats region" evidence="10">
    <location>
        <begin position="391"/>
        <end position="918"/>
    </location>
</feature>